<dbReference type="Pfam" id="PF00082">
    <property type="entry name" value="Peptidase_S8"/>
    <property type="match status" value="1"/>
</dbReference>
<dbReference type="InterPro" id="IPR036852">
    <property type="entry name" value="Peptidase_S8/S53_dom_sf"/>
</dbReference>
<keyword evidence="3" id="KW-0964">Secreted</keyword>
<organism evidence="12 13">
    <name type="scientific">Agrilutibacter terrestris</name>
    <dbReference type="NCBI Taxonomy" id="2865112"/>
    <lineage>
        <taxon>Bacteria</taxon>
        <taxon>Pseudomonadati</taxon>
        <taxon>Pseudomonadota</taxon>
        <taxon>Gammaproteobacteria</taxon>
        <taxon>Lysobacterales</taxon>
        <taxon>Lysobacteraceae</taxon>
        <taxon>Agrilutibacter</taxon>
    </lineage>
</organism>
<dbReference type="FunFam" id="3.40.50.200:FF:000022">
    <property type="entry name" value="Extracellular protease"/>
    <property type="match status" value="1"/>
</dbReference>
<dbReference type="GO" id="GO:0004252">
    <property type="term" value="F:serine-type endopeptidase activity"/>
    <property type="evidence" value="ECO:0007669"/>
    <property type="project" value="UniProtKB-UniRule"/>
</dbReference>
<dbReference type="InterPro" id="IPR015500">
    <property type="entry name" value="Peptidase_S8_subtilisin-rel"/>
</dbReference>
<evidence type="ECO:0000256" key="8">
    <source>
        <dbReference type="ARBA" id="ARBA00023145"/>
    </source>
</evidence>
<dbReference type="GO" id="GO:0005576">
    <property type="term" value="C:extracellular region"/>
    <property type="evidence" value="ECO:0007669"/>
    <property type="project" value="UniProtKB-SubCell"/>
</dbReference>
<keyword evidence="5 10" id="KW-0732">Signal</keyword>
<comment type="subcellular location">
    <subcellularLocation>
        <location evidence="1">Secreted</location>
    </subcellularLocation>
</comment>
<reference evidence="12 13" key="1">
    <citation type="submission" date="2020-08" db="EMBL/GenBank/DDBJ databases">
        <title>Lysobacter sp. II4 sp. nov., isolated from soil.</title>
        <authorList>
            <person name="Woo C.Y."/>
            <person name="Kim J."/>
        </authorList>
    </citation>
    <scope>NUCLEOTIDE SEQUENCE [LARGE SCALE GENOMIC DNA]</scope>
    <source>
        <strain evidence="12 13">II4</strain>
    </source>
</reference>
<dbReference type="PROSITE" id="PS00138">
    <property type="entry name" value="SUBTILASE_SER"/>
    <property type="match status" value="1"/>
</dbReference>
<dbReference type="SUPFAM" id="SSF52743">
    <property type="entry name" value="Subtilisin-like"/>
    <property type="match status" value="1"/>
</dbReference>
<dbReference type="InterPro" id="IPR050131">
    <property type="entry name" value="Peptidase_S8_subtilisin-like"/>
</dbReference>
<feature type="active site" description="Charge relay system" evidence="9">
    <location>
        <position position="171"/>
    </location>
</feature>
<keyword evidence="7 9" id="KW-0720">Serine protease</keyword>
<dbReference type="Gene3D" id="3.40.50.200">
    <property type="entry name" value="Peptidase S8/S53 domain"/>
    <property type="match status" value="1"/>
</dbReference>
<dbReference type="PRINTS" id="PR00723">
    <property type="entry name" value="SUBTILISIN"/>
</dbReference>
<feature type="active site" description="Charge relay system" evidence="9">
    <location>
        <position position="401"/>
    </location>
</feature>
<dbReference type="GO" id="GO:0006508">
    <property type="term" value="P:proteolysis"/>
    <property type="evidence" value="ECO:0007669"/>
    <property type="project" value="UniProtKB-KW"/>
</dbReference>
<evidence type="ECO:0000256" key="2">
    <source>
        <dbReference type="ARBA" id="ARBA00011073"/>
    </source>
</evidence>
<accession>A0A7H0FWV7</accession>
<evidence type="ECO:0000256" key="7">
    <source>
        <dbReference type="ARBA" id="ARBA00022825"/>
    </source>
</evidence>
<dbReference type="Proteomes" id="UP000516018">
    <property type="component" value="Chromosome"/>
</dbReference>
<dbReference type="AlphaFoldDB" id="A0A7H0FWV7"/>
<feature type="domain" description="Peptidase S8/S53" evidence="11">
    <location>
        <begin position="162"/>
        <end position="449"/>
    </location>
</feature>
<evidence type="ECO:0000256" key="1">
    <source>
        <dbReference type="ARBA" id="ARBA00004613"/>
    </source>
</evidence>
<evidence type="ECO:0000313" key="13">
    <source>
        <dbReference type="Proteomes" id="UP000516018"/>
    </source>
</evidence>
<evidence type="ECO:0000256" key="9">
    <source>
        <dbReference type="PROSITE-ProRule" id="PRU01240"/>
    </source>
</evidence>
<name>A0A7H0FWV7_9GAMM</name>
<keyword evidence="13" id="KW-1185">Reference proteome</keyword>
<dbReference type="PANTHER" id="PTHR43806:SF11">
    <property type="entry name" value="CEREVISIN-RELATED"/>
    <property type="match status" value="1"/>
</dbReference>
<dbReference type="InterPro" id="IPR023828">
    <property type="entry name" value="Peptidase_S8_Ser-AS"/>
</dbReference>
<keyword evidence="8" id="KW-0865">Zymogen</keyword>
<dbReference type="EMBL" id="CP060820">
    <property type="protein sequence ID" value="QNP40523.1"/>
    <property type="molecule type" value="Genomic_DNA"/>
</dbReference>
<dbReference type="InterPro" id="IPR034176">
    <property type="entry name" value="Peptidases_S8_13"/>
</dbReference>
<dbReference type="InterPro" id="IPR000209">
    <property type="entry name" value="Peptidase_S8/S53_dom"/>
</dbReference>
<evidence type="ECO:0000313" key="12">
    <source>
        <dbReference type="EMBL" id="QNP40523.1"/>
    </source>
</evidence>
<evidence type="ECO:0000256" key="10">
    <source>
        <dbReference type="SAM" id="SignalP"/>
    </source>
</evidence>
<dbReference type="CDD" id="cd07496">
    <property type="entry name" value="Peptidases_S8_13"/>
    <property type="match status" value="1"/>
</dbReference>
<evidence type="ECO:0000256" key="6">
    <source>
        <dbReference type="ARBA" id="ARBA00022801"/>
    </source>
</evidence>
<sequence>MSKSHKLHQHALATAMALALTAGFAGSAAAAGRVDTAGLGAADQTSFDRFIVKYRTGTSAAAQQANLANAGKGNAKGLSVGHLRTLSVGGDVVQASRGLDRVEAESLMRQIAADPNVEYVEVDRMMKALMTPNDTHYGTYLWGMQTSTGGIRADQAWNTTNGNGVVVAVLDTGYTDHSDLVGNILPGYDFISSKTVAGDGGGRDADAHDPGDYYRNQNSSWHGSHTAGTVAAVGNNGQGVVGVAYGAKVVPVRVLGRGGGYTSDIVDGITWASGGTVSGVPANANPAEVINMSLGGAGACSSTYQNAINAAVARGTTVVVAAGNDNADASGFTPASCGNVITVAATNKSGTRASYSNYGSLIDVAAPGGDSPDCTTLIVSTGNAGTSGPTTENYLCMAGTSMAAPHVAGTVALMQAVRTTPLTPAQVESILKSTLRTFPGSNDKPIGNGIIDAAAAVSAAATY</sequence>
<comment type="similarity">
    <text evidence="2 9">Belongs to the peptidase S8 family.</text>
</comment>
<dbReference type="PROSITE" id="PS51892">
    <property type="entry name" value="SUBTILASE"/>
    <property type="match status" value="1"/>
</dbReference>
<gene>
    <name evidence="12" type="ORF">H8B22_13810</name>
</gene>
<proteinExistence type="inferred from homology"/>
<feature type="active site" description="Charge relay system" evidence="9">
    <location>
        <position position="222"/>
    </location>
</feature>
<dbReference type="PANTHER" id="PTHR43806">
    <property type="entry name" value="PEPTIDASE S8"/>
    <property type="match status" value="1"/>
</dbReference>
<keyword evidence="6 9" id="KW-0378">Hydrolase</keyword>
<feature type="signal peptide" evidence="10">
    <location>
        <begin position="1"/>
        <end position="30"/>
    </location>
</feature>
<evidence type="ECO:0000259" key="11">
    <source>
        <dbReference type="Pfam" id="PF00082"/>
    </source>
</evidence>
<dbReference type="KEGG" id="lsx:H8B22_13810"/>
<evidence type="ECO:0000256" key="3">
    <source>
        <dbReference type="ARBA" id="ARBA00022525"/>
    </source>
</evidence>
<feature type="chain" id="PRO_5028997855" evidence="10">
    <location>
        <begin position="31"/>
        <end position="463"/>
    </location>
</feature>
<evidence type="ECO:0000256" key="4">
    <source>
        <dbReference type="ARBA" id="ARBA00022670"/>
    </source>
</evidence>
<keyword evidence="4 9" id="KW-0645">Protease</keyword>
<evidence type="ECO:0000256" key="5">
    <source>
        <dbReference type="ARBA" id="ARBA00022729"/>
    </source>
</evidence>
<protein>
    <submittedName>
        <fullName evidence="12">S8 family peptidase</fullName>
    </submittedName>
</protein>